<dbReference type="Proteomes" id="UP000001304">
    <property type="component" value="Chromosome"/>
</dbReference>
<dbReference type="GO" id="GO:0004519">
    <property type="term" value="F:endonuclease activity"/>
    <property type="evidence" value="ECO:0007669"/>
    <property type="project" value="InterPro"/>
</dbReference>
<dbReference type="InterPro" id="IPR011856">
    <property type="entry name" value="tRNA_endonuc-like_dom_sf"/>
</dbReference>
<keyword evidence="3" id="KW-1185">Reference proteome</keyword>
<reference evidence="2 3" key="1">
    <citation type="journal article" date="2010" name="Stand. Genomic Sci.">
        <title>Complete genome sequence of Ignisphaera aggregans type strain (AQ1.S1).</title>
        <authorList>
            <person name="Goker M."/>
            <person name="Held B."/>
            <person name="Lapidus A."/>
            <person name="Nolan M."/>
            <person name="Spring S."/>
            <person name="Yasawong M."/>
            <person name="Lucas S."/>
            <person name="Glavina Del Rio T."/>
            <person name="Tice H."/>
            <person name="Cheng J.F."/>
            <person name="Goodwin L."/>
            <person name="Tapia R."/>
            <person name="Pitluck S."/>
            <person name="Liolios K."/>
            <person name="Ivanova N."/>
            <person name="Mavromatis K."/>
            <person name="Mikhailova N."/>
            <person name="Pati A."/>
            <person name="Chen A."/>
            <person name="Palaniappan K."/>
            <person name="Brambilla E."/>
            <person name="Land M."/>
            <person name="Hauser L."/>
            <person name="Chang Y.J."/>
            <person name="Jeffries C.D."/>
            <person name="Brettin T."/>
            <person name="Detter J.C."/>
            <person name="Han C."/>
            <person name="Rohde M."/>
            <person name="Sikorski J."/>
            <person name="Woyke T."/>
            <person name="Bristow J."/>
            <person name="Eisen J.A."/>
            <person name="Markowitz V."/>
            <person name="Hugenholtz P."/>
            <person name="Kyrpides N.C."/>
            <person name="Klenk H.P."/>
        </authorList>
    </citation>
    <scope>NUCLEOTIDE SEQUENCE [LARGE SCALE GENOMIC DNA]</scope>
    <source>
        <strain evidence="3">DSM 17230 / JCM 13409 / AQ1.S1</strain>
    </source>
</reference>
<organism evidence="2 3">
    <name type="scientific">Ignisphaera aggregans (strain DSM 17230 / JCM 13409 / AQ1.S1)</name>
    <dbReference type="NCBI Taxonomy" id="583356"/>
    <lineage>
        <taxon>Archaea</taxon>
        <taxon>Thermoproteota</taxon>
        <taxon>Thermoprotei</taxon>
        <taxon>Desulfurococcales</taxon>
        <taxon>Desulfurococcaceae</taxon>
        <taxon>Ignisphaera</taxon>
    </lineage>
</organism>
<feature type="domain" description="Restriction endonuclease type IV Mrr" evidence="1">
    <location>
        <begin position="32"/>
        <end position="131"/>
    </location>
</feature>
<dbReference type="EMBL" id="CP002098">
    <property type="protein sequence ID" value="ADM27171.1"/>
    <property type="molecule type" value="Genomic_DNA"/>
</dbReference>
<gene>
    <name evidence="2" type="ordered locus">Igag_0325</name>
</gene>
<dbReference type="InterPro" id="IPR007560">
    <property type="entry name" value="Restrct_endonuc_IV_Mrr"/>
</dbReference>
<accession>E0SR22</accession>
<dbReference type="AlphaFoldDB" id="E0SR22"/>
<evidence type="ECO:0000313" key="3">
    <source>
        <dbReference type="Proteomes" id="UP000001304"/>
    </source>
</evidence>
<dbReference type="GO" id="GO:0003677">
    <property type="term" value="F:DNA binding"/>
    <property type="evidence" value="ECO:0007669"/>
    <property type="project" value="InterPro"/>
</dbReference>
<evidence type="ECO:0000259" key="1">
    <source>
        <dbReference type="Pfam" id="PF04471"/>
    </source>
</evidence>
<dbReference type="SUPFAM" id="SSF52980">
    <property type="entry name" value="Restriction endonuclease-like"/>
    <property type="match status" value="1"/>
</dbReference>
<dbReference type="BioCyc" id="IAGG583356:GHAH-334-MONOMER"/>
<protein>
    <recommendedName>
        <fullName evidence="1">Restriction endonuclease type IV Mrr domain-containing protein</fullName>
    </recommendedName>
</protein>
<dbReference type="GO" id="GO:0009307">
    <property type="term" value="P:DNA restriction-modification system"/>
    <property type="evidence" value="ECO:0007669"/>
    <property type="project" value="InterPro"/>
</dbReference>
<evidence type="ECO:0000313" key="2">
    <source>
        <dbReference type="EMBL" id="ADM27171.1"/>
    </source>
</evidence>
<proteinExistence type="predicted"/>
<dbReference type="InterPro" id="IPR011335">
    <property type="entry name" value="Restrct_endonuc-II-like"/>
</dbReference>
<name>E0SR22_IGNAA</name>
<sequence>MLQEVMEEESPATVNIKNEISVNSLKDVLLSWIEEELKKKGYTVVRDYVVESSGVKHRFDLLAEQEAIPGLKISIGVIFVNSNQRIIDVDVVERYIAWRETLPIDSIVLVTTKNVSPEARELASRYGIDLIVISEDTISKLVMERKGLAKMLEGYYYIKPRIDADYVIKYVEASHKSIFFKKPKVKISNIALVYIPLVVGNIEMSRAGVVAEEIEIVKGKVVVDGIHGYVVTRHNNALAIYEDIGSLVEDISDKAIEALDIVSNEITINISSLGSKLDISDEDLKQILDTLSSKTLVDVYGDIVEFKGLDPHIFTDIDSIVTEYRCEVVKGTPPAEIPGIVKLGINISIPKFEKLLRSLRCELHNLYVIYYPFYIVFLSEVKNGEEHEKLIIIDAITGEEAGDISKVFLDIDTIEYIRRHSLDIQRLNQMKI</sequence>
<dbReference type="Pfam" id="PF04471">
    <property type="entry name" value="Mrr_cat"/>
    <property type="match status" value="1"/>
</dbReference>
<dbReference type="HOGENOM" id="CLU_634028_0_0_2"/>
<dbReference type="KEGG" id="iag:Igag_0325"/>
<dbReference type="Gene3D" id="3.40.1350.10">
    <property type="match status" value="1"/>
</dbReference>